<feature type="disulfide bond" evidence="12">
    <location>
        <begin position="31"/>
        <end position="64"/>
    </location>
</feature>
<proteinExistence type="inferred from homology"/>
<organism evidence="13 14">
    <name type="scientific">Stichopus japonicus</name>
    <name type="common">Sea cucumber</name>
    <dbReference type="NCBI Taxonomy" id="307972"/>
    <lineage>
        <taxon>Eukaryota</taxon>
        <taxon>Metazoa</taxon>
        <taxon>Echinodermata</taxon>
        <taxon>Eleutherozoa</taxon>
        <taxon>Echinozoa</taxon>
        <taxon>Holothuroidea</taxon>
        <taxon>Aspidochirotacea</taxon>
        <taxon>Aspidochirotida</taxon>
        <taxon>Stichopodidae</taxon>
        <taxon>Apostichopus</taxon>
    </lineage>
</organism>
<keyword evidence="5" id="KW-0813">Transport</keyword>
<evidence type="ECO:0000313" key="13">
    <source>
        <dbReference type="EMBL" id="PIK37277.1"/>
    </source>
</evidence>
<evidence type="ECO:0000256" key="7">
    <source>
        <dbReference type="ARBA" id="ARBA00022792"/>
    </source>
</evidence>
<dbReference type="AlphaFoldDB" id="A0A2G8JNG3"/>
<evidence type="ECO:0000256" key="2">
    <source>
        <dbReference type="ARBA" id="ARBA00004569"/>
    </source>
</evidence>
<keyword evidence="11 12" id="KW-1015">Disulfide bond</keyword>
<evidence type="ECO:0000256" key="12">
    <source>
        <dbReference type="PIRSR" id="PIRSR619342-50"/>
    </source>
</evidence>
<evidence type="ECO:0000256" key="9">
    <source>
        <dbReference type="ARBA" id="ARBA00023128"/>
    </source>
</evidence>
<evidence type="ECO:0000256" key="4">
    <source>
        <dbReference type="ARBA" id="ARBA00007372"/>
    </source>
</evidence>
<keyword evidence="6" id="KW-0679">Respiratory chain</keyword>
<keyword evidence="7" id="KW-0999">Mitochondrion inner membrane</keyword>
<dbReference type="EMBL" id="MRZV01001525">
    <property type="protein sequence ID" value="PIK37277.1"/>
    <property type="molecule type" value="Genomic_DNA"/>
</dbReference>
<evidence type="ECO:0000256" key="1">
    <source>
        <dbReference type="ARBA" id="ARBA00003195"/>
    </source>
</evidence>
<evidence type="ECO:0000256" key="8">
    <source>
        <dbReference type="ARBA" id="ARBA00022982"/>
    </source>
</evidence>
<dbReference type="OrthoDB" id="9992197at2759"/>
<gene>
    <name evidence="13" type="ORF">BSL78_25877</name>
</gene>
<evidence type="ECO:0000256" key="10">
    <source>
        <dbReference type="ARBA" id="ARBA00023136"/>
    </source>
</evidence>
<comment type="subcellular location">
    <subcellularLocation>
        <location evidence="3">Mitochondrion inner membrane</location>
        <topology evidence="3">Peripheral membrane protein</topology>
    </subcellularLocation>
    <subcellularLocation>
        <location evidence="2">Mitochondrion intermembrane space</location>
    </subcellularLocation>
</comment>
<dbReference type="Proteomes" id="UP000230750">
    <property type="component" value="Unassembled WGS sequence"/>
</dbReference>
<keyword evidence="8" id="KW-0249">Electron transport</keyword>
<sequence length="132" mass="15121">MVREWLPELWFEKPFLYSVKPIKPGLPVPKCANFEKDYYKCAEGVGYKRAQKECRLQIEDLMECSSGAKTILKKMRPDFEKYPAGPEPDNCSLSGRIVRLDRISGASLEGYAIMGYSVHSGDRQNEVQSFNY</sequence>
<keyword evidence="14" id="KW-1185">Reference proteome</keyword>
<dbReference type="GO" id="GO:0005758">
    <property type="term" value="C:mitochondrial intermembrane space"/>
    <property type="evidence" value="ECO:0007669"/>
    <property type="project" value="UniProtKB-SubCell"/>
</dbReference>
<dbReference type="InterPro" id="IPR019342">
    <property type="entry name" value="NADH_UbQ_OxRdtase_FeS-su5"/>
</dbReference>
<evidence type="ECO:0000256" key="11">
    <source>
        <dbReference type="ARBA" id="ARBA00023157"/>
    </source>
</evidence>
<accession>A0A2G8JNG3</accession>
<feature type="disulfide bond" evidence="12">
    <location>
        <begin position="41"/>
        <end position="54"/>
    </location>
</feature>
<name>A0A2G8JNG3_STIJA</name>
<keyword evidence="9" id="KW-0496">Mitochondrion</keyword>
<evidence type="ECO:0000256" key="3">
    <source>
        <dbReference type="ARBA" id="ARBA00004637"/>
    </source>
</evidence>
<keyword evidence="10" id="KW-0472">Membrane</keyword>
<reference evidence="13 14" key="1">
    <citation type="journal article" date="2017" name="PLoS Biol.">
        <title>The sea cucumber genome provides insights into morphological evolution and visceral regeneration.</title>
        <authorList>
            <person name="Zhang X."/>
            <person name="Sun L."/>
            <person name="Yuan J."/>
            <person name="Sun Y."/>
            <person name="Gao Y."/>
            <person name="Zhang L."/>
            <person name="Li S."/>
            <person name="Dai H."/>
            <person name="Hamel J.F."/>
            <person name="Liu C."/>
            <person name="Yu Y."/>
            <person name="Liu S."/>
            <person name="Lin W."/>
            <person name="Guo K."/>
            <person name="Jin S."/>
            <person name="Xu P."/>
            <person name="Storey K.B."/>
            <person name="Huan P."/>
            <person name="Zhang T."/>
            <person name="Zhou Y."/>
            <person name="Zhang J."/>
            <person name="Lin C."/>
            <person name="Li X."/>
            <person name="Xing L."/>
            <person name="Huo D."/>
            <person name="Sun M."/>
            <person name="Wang L."/>
            <person name="Mercier A."/>
            <person name="Li F."/>
            <person name="Yang H."/>
            <person name="Xiang J."/>
        </authorList>
    </citation>
    <scope>NUCLEOTIDE SEQUENCE [LARGE SCALE GENOMIC DNA]</scope>
    <source>
        <strain evidence="13">Shaxun</strain>
        <tissue evidence="13">Muscle</tissue>
    </source>
</reference>
<evidence type="ECO:0000256" key="5">
    <source>
        <dbReference type="ARBA" id="ARBA00022448"/>
    </source>
</evidence>
<dbReference type="GO" id="GO:0005743">
    <property type="term" value="C:mitochondrial inner membrane"/>
    <property type="evidence" value="ECO:0007669"/>
    <property type="project" value="UniProtKB-SubCell"/>
</dbReference>
<evidence type="ECO:0000313" key="14">
    <source>
        <dbReference type="Proteomes" id="UP000230750"/>
    </source>
</evidence>
<comment type="similarity">
    <text evidence="4">Belongs to the complex I NDUFS5 subunit family.</text>
</comment>
<comment type="function">
    <text evidence="1">Accessory subunit of the mitochondrial membrane respiratory chain NADH dehydrogenase (Complex I), that is believed not to be involved in catalysis. Complex I functions in the transfer of electrons from NADH to the respiratory chain. The immediate electron acceptor for the enzyme is believed to be ubiquinone.</text>
</comment>
<comment type="caution">
    <text evidence="13">The sequence shown here is derived from an EMBL/GenBank/DDBJ whole genome shotgun (WGS) entry which is preliminary data.</text>
</comment>
<protein>
    <submittedName>
        <fullName evidence="13">Putative NADH dehydrogenase</fullName>
    </submittedName>
</protein>
<dbReference type="Pfam" id="PF10200">
    <property type="entry name" value="Ndufs5"/>
    <property type="match status" value="1"/>
</dbReference>
<evidence type="ECO:0000256" key="6">
    <source>
        <dbReference type="ARBA" id="ARBA00022660"/>
    </source>
</evidence>